<dbReference type="Pfam" id="PF12802">
    <property type="entry name" value="MarR_2"/>
    <property type="match status" value="1"/>
</dbReference>
<dbReference type="RefSeq" id="WP_089206795.1">
    <property type="nucleotide sequence ID" value="NZ_FZOD01000006.1"/>
</dbReference>
<dbReference type="InterPro" id="IPR036388">
    <property type="entry name" value="WH-like_DNA-bd_sf"/>
</dbReference>
<evidence type="ECO:0000313" key="3">
    <source>
        <dbReference type="Proteomes" id="UP000198282"/>
    </source>
</evidence>
<reference evidence="2 3" key="1">
    <citation type="submission" date="2017-06" db="EMBL/GenBank/DDBJ databases">
        <authorList>
            <person name="Kim H.J."/>
            <person name="Triplett B.A."/>
        </authorList>
    </citation>
    <scope>NUCLEOTIDE SEQUENCE [LARGE SCALE GENOMIC DNA]</scope>
    <source>
        <strain evidence="2 3">CGMCC 4.2132</strain>
    </source>
</reference>
<name>A0A239D077_9ACTN</name>
<dbReference type="Proteomes" id="UP000198282">
    <property type="component" value="Unassembled WGS sequence"/>
</dbReference>
<gene>
    <name evidence="2" type="ORF">SAMN05216276_1006187</name>
</gene>
<dbReference type="OrthoDB" id="3215377at2"/>
<proteinExistence type="predicted"/>
<dbReference type="GO" id="GO:0003677">
    <property type="term" value="F:DNA binding"/>
    <property type="evidence" value="ECO:0007669"/>
    <property type="project" value="UniProtKB-KW"/>
</dbReference>
<keyword evidence="2" id="KW-0238">DNA-binding</keyword>
<feature type="domain" description="HTH marR-type" evidence="1">
    <location>
        <begin position="4"/>
        <end position="147"/>
    </location>
</feature>
<evidence type="ECO:0000259" key="1">
    <source>
        <dbReference type="PROSITE" id="PS50995"/>
    </source>
</evidence>
<keyword evidence="3" id="KW-1185">Reference proteome</keyword>
<accession>A0A239D077</accession>
<evidence type="ECO:0000313" key="2">
    <source>
        <dbReference type="EMBL" id="SNS25727.1"/>
    </source>
</evidence>
<dbReference type="InterPro" id="IPR052526">
    <property type="entry name" value="HTH-type_Bedaq_tolerance"/>
</dbReference>
<dbReference type="PANTHER" id="PTHR39515">
    <property type="entry name" value="CONSERVED PROTEIN"/>
    <property type="match status" value="1"/>
</dbReference>
<dbReference type="GO" id="GO:0003700">
    <property type="term" value="F:DNA-binding transcription factor activity"/>
    <property type="evidence" value="ECO:0007669"/>
    <property type="project" value="InterPro"/>
</dbReference>
<dbReference type="InterPro" id="IPR036390">
    <property type="entry name" value="WH_DNA-bd_sf"/>
</dbReference>
<dbReference type="SMART" id="SM00347">
    <property type="entry name" value="HTH_MARR"/>
    <property type="match status" value="1"/>
</dbReference>
<dbReference type="Gene3D" id="1.10.10.10">
    <property type="entry name" value="Winged helix-like DNA-binding domain superfamily/Winged helix DNA-binding domain"/>
    <property type="match status" value="1"/>
</dbReference>
<dbReference type="SUPFAM" id="SSF46785">
    <property type="entry name" value="Winged helix' DNA-binding domain"/>
    <property type="match status" value="1"/>
</dbReference>
<dbReference type="PROSITE" id="PS50995">
    <property type="entry name" value="HTH_MARR_2"/>
    <property type="match status" value="1"/>
</dbReference>
<dbReference type="EMBL" id="FZOD01000006">
    <property type="protein sequence ID" value="SNS25727.1"/>
    <property type="molecule type" value="Genomic_DNA"/>
</dbReference>
<dbReference type="InterPro" id="IPR000835">
    <property type="entry name" value="HTH_MarR-typ"/>
</dbReference>
<dbReference type="PANTHER" id="PTHR39515:SF2">
    <property type="entry name" value="HTH-TYPE TRANSCRIPTIONAL REGULATOR RV0880"/>
    <property type="match status" value="1"/>
</dbReference>
<organism evidence="2 3">
    <name type="scientific">Streptosporangium subroseum</name>
    <dbReference type="NCBI Taxonomy" id="106412"/>
    <lineage>
        <taxon>Bacteria</taxon>
        <taxon>Bacillati</taxon>
        <taxon>Actinomycetota</taxon>
        <taxon>Actinomycetes</taxon>
        <taxon>Streptosporangiales</taxon>
        <taxon>Streptosporangiaceae</taxon>
        <taxon>Streptosporangium</taxon>
    </lineage>
</organism>
<dbReference type="AlphaFoldDB" id="A0A239D077"/>
<protein>
    <submittedName>
        <fullName evidence="2">DNA-binding transcriptional regulator, MarR family</fullName>
    </submittedName>
</protein>
<dbReference type="Gene3D" id="1.10.287.100">
    <property type="match status" value="1"/>
</dbReference>
<sequence>MNESPRLSPSAVQASREVRTVIGRLRRRILNAAEAEDITFGQASVLTRLSGKQGVTASELASAEGVRHQSMTATVASLTALGLVERRPDPDDGRRLLIALTAEGHRRVEEGRQARQEWLAGELQERCTEEERRAVIAAMAVLERLTHD</sequence>